<accession>A0ABN7SMC8</accession>
<evidence type="ECO:0000313" key="1">
    <source>
        <dbReference type="EMBL" id="CAG5099969.1"/>
    </source>
</evidence>
<dbReference type="Gene3D" id="3.30.40.10">
    <property type="entry name" value="Zinc/RING finger domain, C3HC4 (zinc finger)"/>
    <property type="match status" value="1"/>
</dbReference>
<proteinExistence type="predicted"/>
<dbReference type="Proteomes" id="UP001158576">
    <property type="component" value="Chromosome XSR"/>
</dbReference>
<reference evidence="1 2" key="1">
    <citation type="submission" date="2021-04" db="EMBL/GenBank/DDBJ databases">
        <authorList>
            <person name="Bliznina A."/>
        </authorList>
    </citation>
    <scope>NUCLEOTIDE SEQUENCE [LARGE SCALE GENOMIC DNA]</scope>
</reference>
<dbReference type="EMBL" id="OU015569">
    <property type="protein sequence ID" value="CAG5099969.1"/>
    <property type="molecule type" value="Genomic_DNA"/>
</dbReference>
<evidence type="ECO:0000313" key="2">
    <source>
        <dbReference type="Proteomes" id="UP001158576"/>
    </source>
</evidence>
<dbReference type="SUPFAM" id="SSF57850">
    <property type="entry name" value="RING/U-box"/>
    <property type="match status" value="1"/>
</dbReference>
<gene>
    <name evidence="1" type="ORF">OKIOD_LOCUS8338</name>
</gene>
<dbReference type="InterPro" id="IPR013083">
    <property type="entry name" value="Znf_RING/FYVE/PHD"/>
</dbReference>
<name>A0ABN7SMC8_OIKDI</name>
<protein>
    <submittedName>
        <fullName evidence="1">Oidioi.mRNA.OKI2018_I69.XSR.g16780.t1.cds</fullName>
    </submittedName>
</protein>
<organism evidence="1 2">
    <name type="scientific">Oikopleura dioica</name>
    <name type="common">Tunicate</name>
    <dbReference type="NCBI Taxonomy" id="34765"/>
    <lineage>
        <taxon>Eukaryota</taxon>
        <taxon>Metazoa</taxon>
        <taxon>Chordata</taxon>
        <taxon>Tunicata</taxon>
        <taxon>Appendicularia</taxon>
        <taxon>Copelata</taxon>
        <taxon>Oikopleuridae</taxon>
        <taxon>Oikopleura</taxon>
    </lineage>
</organism>
<sequence length="206" mass="24835">MERPNYELLKFDGNESDDPERSPTGGVFWKPLNEDGTAARLQHEDFLCRECRNEIDDPVVTSCCDKYVCRKCWTNDLHSPKRDTYHLECPICWSRVSYNPPIHSHWSYSRGTFYPASKFYLKMINARMVRCRDKECKMEMKYEDFDEHWKKSCRRLVRCDFCYTESRVFEDHLCEGKFHAKKEEMKKELQVQEEKNEDLMARLGYY</sequence>
<keyword evidence="2" id="KW-1185">Reference proteome</keyword>